<evidence type="ECO:0000313" key="3">
    <source>
        <dbReference type="Proteomes" id="UP000215127"/>
    </source>
</evidence>
<keyword evidence="3" id="KW-1185">Reference proteome</keyword>
<organism evidence="2 3">
    <name type="scientific">Zymoseptoria tritici (strain ST99CH_3D7)</name>
    <dbReference type="NCBI Taxonomy" id="1276538"/>
    <lineage>
        <taxon>Eukaryota</taxon>
        <taxon>Fungi</taxon>
        <taxon>Dikarya</taxon>
        <taxon>Ascomycota</taxon>
        <taxon>Pezizomycotina</taxon>
        <taxon>Dothideomycetes</taxon>
        <taxon>Dothideomycetidae</taxon>
        <taxon>Mycosphaerellales</taxon>
        <taxon>Mycosphaerellaceae</taxon>
        <taxon>Zymoseptoria</taxon>
    </lineage>
</organism>
<gene>
    <name evidence="2" type="ORF">ZT3D7_G7128</name>
</gene>
<evidence type="ECO:0000313" key="2">
    <source>
        <dbReference type="EMBL" id="SMQ51975.1"/>
    </source>
</evidence>
<sequence>MHASSTAVLALGMFGFATADFYIYAQTSYGLQDGGGAATRADGFKFYNGPPSCDDVNSSIYQHAVDDASYSGVRCKGCVNAGGSANPKASRAPTLLEWNNEMGHFTWYADRNGNFVLSHVDQNRSVHFFSPQARVFGDATTLTTGAKNSAN</sequence>
<reference evidence="2 3" key="1">
    <citation type="submission" date="2016-06" db="EMBL/GenBank/DDBJ databases">
        <authorList>
            <person name="Kjaerup R.B."/>
            <person name="Dalgaard T.S."/>
            <person name="Juul-Madsen H.R."/>
        </authorList>
    </citation>
    <scope>NUCLEOTIDE SEQUENCE [LARGE SCALE GENOMIC DNA]</scope>
</reference>
<name>A0A1X7RX80_ZYMT9</name>
<evidence type="ECO:0000256" key="1">
    <source>
        <dbReference type="SAM" id="SignalP"/>
    </source>
</evidence>
<proteinExistence type="predicted"/>
<dbReference type="AlphaFoldDB" id="A0A1X7RX80"/>
<feature type="chain" id="PRO_5012078384" evidence="1">
    <location>
        <begin position="20"/>
        <end position="151"/>
    </location>
</feature>
<keyword evidence="1" id="KW-0732">Signal</keyword>
<protein>
    <submittedName>
        <fullName evidence="2">Uncharacterized protein</fullName>
    </submittedName>
</protein>
<accession>A0A1X7RX80</accession>
<dbReference type="EMBL" id="LT853697">
    <property type="protein sequence ID" value="SMQ51975.1"/>
    <property type="molecule type" value="Genomic_DNA"/>
</dbReference>
<dbReference type="Proteomes" id="UP000215127">
    <property type="component" value="Chromosome 6"/>
</dbReference>
<feature type="signal peptide" evidence="1">
    <location>
        <begin position="1"/>
        <end position="19"/>
    </location>
</feature>